<keyword evidence="4" id="KW-0342">GTP-binding</keyword>
<dbReference type="RefSeq" id="WP_211421987.1">
    <property type="nucleotide sequence ID" value="NZ_CP072642.1"/>
</dbReference>
<dbReference type="InterPro" id="IPR009022">
    <property type="entry name" value="EFG_III"/>
</dbReference>
<dbReference type="SMART" id="SM00838">
    <property type="entry name" value="EFG_C"/>
    <property type="match status" value="1"/>
</dbReference>
<dbReference type="NCBIfam" id="NF009381">
    <property type="entry name" value="PRK12740.1-5"/>
    <property type="match status" value="1"/>
</dbReference>
<reference evidence="6 7" key="1">
    <citation type="submission" date="2021-03" db="EMBL/GenBank/DDBJ databases">
        <title>Genomic and phenotypic characterization of Chloracidobacterium isolates provides evidence for multiple species.</title>
        <authorList>
            <person name="Saini M.K."/>
            <person name="Costas A.M.G."/>
            <person name="Tank M."/>
            <person name="Bryant D.A."/>
        </authorList>
    </citation>
    <scope>NUCLEOTIDE SEQUENCE [LARGE SCALE GENOMIC DNA]</scope>
    <source>
        <strain evidence="6 7">N</strain>
    </source>
</reference>
<dbReference type="NCBIfam" id="TIGR00231">
    <property type="entry name" value="small_GTP"/>
    <property type="match status" value="1"/>
</dbReference>
<keyword evidence="7" id="KW-1185">Reference proteome</keyword>
<evidence type="ECO:0000256" key="2">
    <source>
        <dbReference type="ARBA" id="ARBA00022741"/>
    </source>
</evidence>
<dbReference type="Pfam" id="PF22042">
    <property type="entry name" value="EF-G_D2"/>
    <property type="match status" value="1"/>
</dbReference>
<dbReference type="CDD" id="cd01434">
    <property type="entry name" value="EFG_mtEFG1_IV"/>
    <property type="match status" value="1"/>
</dbReference>
<dbReference type="Proteomes" id="UP000677668">
    <property type="component" value="Chromosome 1"/>
</dbReference>
<dbReference type="InterPro" id="IPR014721">
    <property type="entry name" value="Ribsml_uS5_D2-typ_fold_subgr"/>
</dbReference>
<keyword evidence="3 6" id="KW-0251">Elongation factor</keyword>
<dbReference type="InterPro" id="IPR009000">
    <property type="entry name" value="Transl_B-barrel_sf"/>
</dbReference>
<dbReference type="Gene3D" id="2.40.30.10">
    <property type="entry name" value="Translation factors"/>
    <property type="match status" value="1"/>
</dbReference>
<gene>
    <name evidence="6" type="ORF">J8C05_09640</name>
</gene>
<dbReference type="Gene3D" id="3.30.230.10">
    <property type="match status" value="1"/>
</dbReference>
<dbReference type="Gene3D" id="3.40.50.300">
    <property type="entry name" value="P-loop containing nucleotide triphosphate hydrolases"/>
    <property type="match status" value="1"/>
</dbReference>
<feature type="domain" description="Tr-type G" evidence="5">
    <location>
        <begin position="7"/>
        <end position="281"/>
    </location>
</feature>
<dbReference type="InterPro" id="IPR000795">
    <property type="entry name" value="T_Tr_GTP-bd_dom"/>
</dbReference>
<protein>
    <recommendedName>
        <fullName evidence="1">Elongation factor G</fullName>
    </recommendedName>
</protein>
<accession>A0ABX8AY44</accession>
<dbReference type="EMBL" id="CP072642">
    <property type="protein sequence ID" value="QUV93623.1"/>
    <property type="molecule type" value="Genomic_DNA"/>
</dbReference>
<dbReference type="Pfam" id="PF00009">
    <property type="entry name" value="GTP_EFTU"/>
    <property type="match status" value="1"/>
</dbReference>
<evidence type="ECO:0000259" key="5">
    <source>
        <dbReference type="PROSITE" id="PS51722"/>
    </source>
</evidence>
<evidence type="ECO:0000256" key="3">
    <source>
        <dbReference type="ARBA" id="ARBA00022768"/>
    </source>
</evidence>
<dbReference type="Pfam" id="PF00679">
    <property type="entry name" value="EFG_C"/>
    <property type="match status" value="1"/>
</dbReference>
<dbReference type="Gene3D" id="3.30.70.240">
    <property type="match status" value="1"/>
</dbReference>
<dbReference type="SUPFAM" id="SSF50447">
    <property type="entry name" value="Translation proteins"/>
    <property type="match status" value="1"/>
</dbReference>
<dbReference type="PANTHER" id="PTHR43261:SF7">
    <property type="entry name" value="ELONGATION FACTOR G-LIKE PROTEIN"/>
    <property type="match status" value="1"/>
</dbReference>
<dbReference type="SUPFAM" id="SSF52540">
    <property type="entry name" value="P-loop containing nucleoside triphosphate hydrolases"/>
    <property type="match status" value="1"/>
</dbReference>
<dbReference type="CDD" id="cd16262">
    <property type="entry name" value="EFG_III"/>
    <property type="match status" value="1"/>
</dbReference>
<evidence type="ECO:0000313" key="6">
    <source>
        <dbReference type="EMBL" id="QUV93623.1"/>
    </source>
</evidence>
<dbReference type="Pfam" id="PF03764">
    <property type="entry name" value="EFG_IV"/>
    <property type="match status" value="1"/>
</dbReference>
<dbReference type="SUPFAM" id="SSF54211">
    <property type="entry name" value="Ribosomal protein S5 domain 2-like"/>
    <property type="match status" value="1"/>
</dbReference>
<dbReference type="PANTHER" id="PTHR43261">
    <property type="entry name" value="TRANSLATION ELONGATION FACTOR G-RELATED"/>
    <property type="match status" value="1"/>
</dbReference>
<dbReference type="InterPro" id="IPR047872">
    <property type="entry name" value="EFG_IV"/>
</dbReference>
<name>A0ABX8AY44_9BACT</name>
<dbReference type="InterPro" id="IPR041095">
    <property type="entry name" value="EFG_II"/>
</dbReference>
<dbReference type="InterPro" id="IPR053905">
    <property type="entry name" value="EF-G-like_DII"/>
</dbReference>
<dbReference type="InterPro" id="IPR000640">
    <property type="entry name" value="EFG_V-like"/>
</dbReference>
<dbReference type="SMART" id="SM00889">
    <property type="entry name" value="EFG_IV"/>
    <property type="match status" value="1"/>
</dbReference>
<dbReference type="PROSITE" id="PS51722">
    <property type="entry name" value="G_TR_2"/>
    <property type="match status" value="1"/>
</dbReference>
<evidence type="ECO:0000313" key="7">
    <source>
        <dbReference type="Proteomes" id="UP000677668"/>
    </source>
</evidence>
<keyword evidence="3 6" id="KW-0648">Protein biosynthesis</keyword>
<organism evidence="6 7">
    <name type="scientific">Chloracidobacterium sp. N</name>
    <dbReference type="NCBI Taxonomy" id="2821540"/>
    <lineage>
        <taxon>Bacteria</taxon>
        <taxon>Pseudomonadati</taxon>
        <taxon>Acidobacteriota</taxon>
        <taxon>Terriglobia</taxon>
        <taxon>Terriglobales</taxon>
        <taxon>Acidobacteriaceae</taxon>
        <taxon>Chloracidobacterium</taxon>
        <taxon>Chloracidobacterium aggregatum</taxon>
    </lineage>
</organism>
<dbReference type="CDD" id="cd04170">
    <property type="entry name" value="EF-G_bact"/>
    <property type="match status" value="1"/>
</dbReference>
<dbReference type="GO" id="GO:0003746">
    <property type="term" value="F:translation elongation factor activity"/>
    <property type="evidence" value="ECO:0007669"/>
    <property type="project" value="UniProtKB-KW"/>
</dbReference>
<keyword evidence="2" id="KW-0547">Nucleotide-binding</keyword>
<dbReference type="SUPFAM" id="SSF54980">
    <property type="entry name" value="EF-G C-terminal domain-like"/>
    <property type="match status" value="2"/>
</dbReference>
<dbReference type="Pfam" id="PF14492">
    <property type="entry name" value="EFG_III"/>
    <property type="match status" value="1"/>
</dbReference>
<dbReference type="InterPro" id="IPR005225">
    <property type="entry name" value="Small_GTP-bd"/>
</dbReference>
<dbReference type="InterPro" id="IPR035647">
    <property type="entry name" value="EFG_III/V"/>
</dbReference>
<dbReference type="InterPro" id="IPR027417">
    <property type="entry name" value="P-loop_NTPase"/>
</dbReference>
<sequence>MKVFATPHLRNVALVGHGHAGKTSLVAAMLYAMGATPRLGKVADGTALTDFDEIAIAHQLSTQTGVAHGVWRDHKLNLLDTPGATAFILDSRLALRAAETALIVLDAHNGVEIGTETVRQYAAEFNLPCFVFINKLDKEQTDVESCLQALTEQCDLRPVLLQIPIGIEKQFRGLVDVVRQRAFLYQTDGSGAFVETDVPANLQTAVAKAREALIERVAESDDRLLETFFEQGTLTDEQVLAGLPAAIQSQSLTPVFLGSATLNIGIPQLLDALVSIAPDPAHVGGWLGMSPLDDHLVSPRHVTDDEPFAGYVFKTLDEQFNRISLCKIISGVLRPDSLVVNGSRGALEKVAALYTLQGRQLDKLTEAHAGDIIALTKLKDTHTGDTLCDKAAPVRFAPVTMPEPAISFAIEPKSRADEDKLSGAMLRIIEQDGTLRYARDPQTKEFILSGTNQQHIELTVERLRVRYGVEVVIHAPKVPYLETFKGRVEVHARHKKQTGGRGQFGDCKCIFEALPHGAGFRFVDKIVGGVIPQQFRPAVEKGILEAAEHGALAGYPVVDFQVELVDGSYHTVDSDELSFKLAGRKAFRAAMEKVKLALLEPIMHVVVSVPNEFAGDAMSDLSTRRGRILGINAKGTRQIVEAHVPLGEMLTYATALNSLTSGRGSYTMRFAHYDEAPPQVTQRVVAEAQAAGRIRALEEV</sequence>
<evidence type="ECO:0000256" key="4">
    <source>
        <dbReference type="ARBA" id="ARBA00023134"/>
    </source>
</evidence>
<dbReference type="Gene3D" id="3.30.70.870">
    <property type="entry name" value="Elongation Factor G (Translational Gtpase), domain 3"/>
    <property type="match status" value="1"/>
</dbReference>
<dbReference type="CDD" id="cd03713">
    <property type="entry name" value="EFG_mtEFG_C"/>
    <property type="match status" value="1"/>
</dbReference>
<proteinExistence type="predicted"/>
<dbReference type="InterPro" id="IPR020568">
    <property type="entry name" value="Ribosomal_Su5_D2-typ_SF"/>
</dbReference>
<dbReference type="InterPro" id="IPR035649">
    <property type="entry name" value="EFG_V"/>
</dbReference>
<dbReference type="InterPro" id="IPR005517">
    <property type="entry name" value="Transl_elong_EFG/EF2_IV"/>
</dbReference>
<dbReference type="NCBIfam" id="NF009379">
    <property type="entry name" value="PRK12740.1-3"/>
    <property type="match status" value="1"/>
</dbReference>
<evidence type="ECO:0000256" key="1">
    <source>
        <dbReference type="ARBA" id="ARBA00017872"/>
    </source>
</evidence>